<dbReference type="RefSeq" id="WP_089384666.1">
    <property type="nucleotide sequence ID" value="NZ_FZNQ01000007.1"/>
</dbReference>
<feature type="binding site" evidence="8">
    <location>
        <begin position="217"/>
        <end position="218"/>
    </location>
    <ligand>
        <name>ATP</name>
        <dbReference type="ChEBI" id="CHEBI:30616"/>
    </ligand>
</feature>
<dbReference type="InterPro" id="IPR001048">
    <property type="entry name" value="Asp/Glu/Uridylate_kinase"/>
</dbReference>
<keyword evidence="12" id="KW-1185">Reference proteome</keyword>
<dbReference type="AlphaFoldDB" id="A0A238WGE3"/>
<feature type="region of interest" description="Disordered" evidence="9">
    <location>
        <begin position="93"/>
        <end position="112"/>
    </location>
</feature>
<comment type="catalytic activity">
    <reaction evidence="8">
        <text>L-glutamate + ATP = L-glutamyl 5-phosphate + ADP</text>
        <dbReference type="Rhea" id="RHEA:14877"/>
        <dbReference type="ChEBI" id="CHEBI:29985"/>
        <dbReference type="ChEBI" id="CHEBI:30616"/>
        <dbReference type="ChEBI" id="CHEBI:58274"/>
        <dbReference type="ChEBI" id="CHEBI:456216"/>
        <dbReference type="EC" id="2.7.2.11"/>
    </reaction>
</comment>
<evidence type="ECO:0000256" key="8">
    <source>
        <dbReference type="HAMAP-Rule" id="MF_00456"/>
    </source>
</evidence>
<organism evidence="11 12">
    <name type="scientific">Halorubrum vacuolatum</name>
    <name type="common">Natronobacterium vacuolatum</name>
    <dbReference type="NCBI Taxonomy" id="63740"/>
    <lineage>
        <taxon>Archaea</taxon>
        <taxon>Methanobacteriati</taxon>
        <taxon>Methanobacteriota</taxon>
        <taxon>Stenosarchaea group</taxon>
        <taxon>Halobacteria</taxon>
        <taxon>Halobacteriales</taxon>
        <taxon>Haloferacaceae</taxon>
        <taxon>Halorubrum</taxon>
    </lineage>
</organism>
<keyword evidence="6 8" id="KW-0418">Kinase</keyword>
<dbReference type="GO" id="GO:0005524">
    <property type="term" value="F:ATP binding"/>
    <property type="evidence" value="ECO:0007669"/>
    <property type="project" value="UniProtKB-KW"/>
</dbReference>
<dbReference type="UniPathway" id="UPA00098">
    <property type="reaction ID" value="UER00359"/>
</dbReference>
<feature type="binding site" evidence="8">
    <location>
        <position position="32"/>
    </location>
    <ligand>
        <name>ATP</name>
        <dbReference type="ChEBI" id="CHEBI:30616"/>
    </ligand>
</feature>
<evidence type="ECO:0000256" key="1">
    <source>
        <dbReference type="ARBA" id="ARBA00022490"/>
    </source>
</evidence>
<dbReference type="InterPro" id="IPR005715">
    <property type="entry name" value="Glu_5kinase/COase_Synthase"/>
</dbReference>
<keyword evidence="2 8" id="KW-0028">Amino-acid biosynthesis</keyword>
<dbReference type="PIRSF" id="PIRSF000729">
    <property type="entry name" value="GK"/>
    <property type="match status" value="1"/>
</dbReference>
<dbReference type="Gene3D" id="3.40.1160.10">
    <property type="entry name" value="Acetylglutamate kinase-like"/>
    <property type="match status" value="1"/>
</dbReference>
<dbReference type="PANTHER" id="PTHR43654:SF1">
    <property type="entry name" value="ISOPENTENYL PHOSPHATE KINASE"/>
    <property type="match status" value="1"/>
</dbReference>
<keyword evidence="1 8" id="KW-0963">Cytoplasm</keyword>
<comment type="pathway">
    <text evidence="8">Amino-acid biosynthesis; L-proline biosynthesis; L-glutamate 5-semialdehyde from L-glutamate: step 1/2.</text>
</comment>
<dbReference type="Proteomes" id="UP000198397">
    <property type="component" value="Unassembled WGS sequence"/>
</dbReference>
<dbReference type="OrthoDB" id="142069at2157"/>
<comment type="function">
    <text evidence="8">Catalyzes the transfer of a phosphate group to glutamate to form L-glutamate 5-phosphate.</text>
</comment>
<keyword evidence="3 8" id="KW-0641">Proline biosynthesis</keyword>
<comment type="subcellular location">
    <subcellularLocation>
        <location evidence="8">Cytoplasm</location>
    </subcellularLocation>
</comment>
<keyword evidence="7 8" id="KW-0067">ATP-binding</keyword>
<feature type="domain" description="Aspartate/glutamate/uridylate kinase" evidence="10">
    <location>
        <begin position="28"/>
        <end position="281"/>
    </location>
</feature>
<evidence type="ECO:0000256" key="4">
    <source>
        <dbReference type="ARBA" id="ARBA00022679"/>
    </source>
</evidence>
<dbReference type="PRINTS" id="PR00474">
    <property type="entry name" value="GLU5KINASE"/>
</dbReference>
<evidence type="ECO:0000256" key="7">
    <source>
        <dbReference type="ARBA" id="ARBA00022840"/>
    </source>
</evidence>
<evidence type="ECO:0000256" key="5">
    <source>
        <dbReference type="ARBA" id="ARBA00022741"/>
    </source>
</evidence>
<dbReference type="EMBL" id="FZNQ01000007">
    <property type="protein sequence ID" value="SNR45650.1"/>
    <property type="molecule type" value="Genomic_DNA"/>
</dbReference>
<evidence type="ECO:0000313" key="12">
    <source>
        <dbReference type="Proteomes" id="UP000198397"/>
    </source>
</evidence>
<proteinExistence type="inferred from homology"/>
<keyword evidence="5 8" id="KW-0547">Nucleotide-binding</keyword>
<dbReference type="FunFam" id="3.40.1160.10:FF:000006">
    <property type="entry name" value="Glutamate 5-kinase"/>
    <property type="match status" value="1"/>
</dbReference>
<dbReference type="GO" id="GO:0004349">
    <property type="term" value="F:glutamate 5-kinase activity"/>
    <property type="evidence" value="ECO:0007669"/>
    <property type="project" value="UniProtKB-UniRule"/>
</dbReference>
<dbReference type="NCBIfam" id="TIGR01027">
    <property type="entry name" value="proB"/>
    <property type="match status" value="1"/>
</dbReference>
<evidence type="ECO:0000259" key="10">
    <source>
        <dbReference type="Pfam" id="PF00696"/>
    </source>
</evidence>
<dbReference type="InterPro" id="IPR011529">
    <property type="entry name" value="Glu_5kinase"/>
</dbReference>
<feature type="binding site" evidence="8">
    <location>
        <position position="185"/>
    </location>
    <ligand>
        <name>substrate</name>
    </ligand>
</feature>
<name>A0A238WGE3_HALVU</name>
<evidence type="ECO:0000256" key="9">
    <source>
        <dbReference type="SAM" id="MobiDB-lite"/>
    </source>
</evidence>
<accession>A0A238WGE3</accession>
<dbReference type="PANTHER" id="PTHR43654">
    <property type="entry name" value="GLUTAMATE 5-KINASE"/>
    <property type="match status" value="1"/>
</dbReference>
<evidence type="ECO:0000256" key="2">
    <source>
        <dbReference type="ARBA" id="ARBA00022605"/>
    </source>
</evidence>
<evidence type="ECO:0000313" key="11">
    <source>
        <dbReference type="EMBL" id="SNR45650.1"/>
    </source>
</evidence>
<comment type="caution">
    <text evidence="8">Lacks conserved residue(s) required for the propagation of feature annotation.</text>
</comment>
<evidence type="ECO:0000256" key="3">
    <source>
        <dbReference type="ARBA" id="ARBA00022650"/>
    </source>
</evidence>
<dbReference type="GO" id="GO:0005829">
    <property type="term" value="C:cytosol"/>
    <property type="evidence" value="ECO:0007669"/>
    <property type="project" value="TreeGrafter"/>
</dbReference>
<feature type="binding site" evidence="8">
    <location>
        <position position="72"/>
    </location>
    <ligand>
        <name>substrate</name>
    </ligand>
</feature>
<dbReference type="Pfam" id="PF00696">
    <property type="entry name" value="AA_kinase"/>
    <property type="match status" value="1"/>
</dbReference>
<gene>
    <name evidence="8" type="primary">proB</name>
    <name evidence="11" type="ORF">SAMN06264855_107138</name>
</gene>
<dbReference type="GO" id="GO:0055129">
    <property type="term" value="P:L-proline biosynthetic process"/>
    <property type="evidence" value="ECO:0007669"/>
    <property type="project" value="UniProtKB-UniRule"/>
</dbReference>
<protein>
    <recommendedName>
        <fullName evidence="8">Glutamate 5-kinase</fullName>
        <ecNumber evidence="8">2.7.2.11</ecNumber>
    </recommendedName>
    <alternativeName>
        <fullName evidence="8">Gamma-glutamyl kinase</fullName>
        <shortName evidence="8">GK</shortName>
    </alternativeName>
</protein>
<comment type="similarity">
    <text evidence="8">Belongs to the glutamate 5-kinase family.</text>
</comment>
<feature type="binding site" evidence="8">
    <location>
        <position position="197"/>
    </location>
    <ligand>
        <name>substrate</name>
    </ligand>
</feature>
<dbReference type="CDD" id="cd04242">
    <property type="entry name" value="AAK_G5K_ProB"/>
    <property type="match status" value="1"/>
</dbReference>
<dbReference type="InterPro" id="IPR001057">
    <property type="entry name" value="Glu/AcGlu_kinase"/>
</dbReference>
<dbReference type="EC" id="2.7.2.11" evidence="8"/>
<dbReference type="InterPro" id="IPR036393">
    <property type="entry name" value="AceGlu_kinase-like_sf"/>
</dbReference>
<dbReference type="SUPFAM" id="SSF53633">
    <property type="entry name" value="Carbamate kinase-like"/>
    <property type="match status" value="1"/>
</dbReference>
<keyword evidence="4 8" id="KW-0808">Transferase</keyword>
<reference evidence="11 12" key="1">
    <citation type="submission" date="2017-06" db="EMBL/GenBank/DDBJ databases">
        <authorList>
            <person name="Kim H.J."/>
            <person name="Triplett B.A."/>
        </authorList>
    </citation>
    <scope>NUCLEOTIDE SEQUENCE [LARGE SCALE GENOMIC DNA]</scope>
    <source>
        <strain evidence="11 12">DSM 8800</strain>
    </source>
</reference>
<sequence>MSDVDALIGGVDPEIAKSVRERAAAAERVLVKAGTNSLTDEDSRLDRVKLDKLVADVMDLRERGKEVVLVSSGAVGAGIGRLDRMNGVKAGTREEVIGADGAADSDSHRRDTDAEPIAQSQALSTVGQSHLMRHYTQSFERFDQTVAQILLTGQDLDTPERFRNFQNTIETLLAWDVVPIINENDAVAVDELQIGDNDMLSASIATGIGVDLLVTLTDVDGVYTGNPKYDPDATLIEAVGDNYDAVQRLIDESATDAFGGIRTKVEGAHDVSVHGIPAVIAGSGTSNVLERIATAKPTGTLFVPTSEETDD</sequence>
<dbReference type="HAMAP" id="MF_00456">
    <property type="entry name" value="ProB"/>
    <property type="match status" value="1"/>
</dbReference>
<dbReference type="InterPro" id="IPR041739">
    <property type="entry name" value="G5K_ProB"/>
</dbReference>
<evidence type="ECO:0000256" key="6">
    <source>
        <dbReference type="ARBA" id="ARBA00022777"/>
    </source>
</evidence>